<comment type="caution">
    <text evidence="2">The sequence shown here is derived from an EMBL/GenBank/DDBJ whole genome shotgun (WGS) entry which is preliminary data.</text>
</comment>
<evidence type="ECO:0000313" key="2">
    <source>
        <dbReference type="EMBL" id="MPC98453.1"/>
    </source>
</evidence>
<dbReference type="AlphaFoldDB" id="A0A5B7JVI4"/>
<organism evidence="2 3">
    <name type="scientific">Portunus trituberculatus</name>
    <name type="common">Swimming crab</name>
    <name type="synonym">Neptunus trituberculatus</name>
    <dbReference type="NCBI Taxonomy" id="210409"/>
    <lineage>
        <taxon>Eukaryota</taxon>
        <taxon>Metazoa</taxon>
        <taxon>Ecdysozoa</taxon>
        <taxon>Arthropoda</taxon>
        <taxon>Crustacea</taxon>
        <taxon>Multicrustacea</taxon>
        <taxon>Malacostraca</taxon>
        <taxon>Eumalacostraca</taxon>
        <taxon>Eucarida</taxon>
        <taxon>Decapoda</taxon>
        <taxon>Pleocyemata</taxon>
        <taxon>Brachyura</taxon>
        <taxon>Eubrachyura</taxon>
        <taxon>Portunoidea</taxon>
        <taxon>Portunidae</taxon>
        <taxon>Portuninae</taxon>
        <taxon>Portunus</taxon>
    </lineage>
</organism>
<proteinExistence type="predicted"/>
<feature type="compositionally biased region" description="Polar residues" evidence="1">
    <location>
        <begin position="20"/>
        <end position="29"/>
    </location>
</feature>
<dbReference type="Proteomes" id="UP000324222">
    <property type="component" value="Unassembled WGS sequence"/>
</dbReference>
<sequence>MPSVIQGLCAVLKDDKPRSIPTQSPTDPLTRSAVEEHSEAWQGPRPLCASYCASNLPAESGCHGRSQSQGVEVRPRSVSTIRMAVKLAKLYYRQSPESKRRHSSG</sequence>
<evidence type="ECO:0000256" key="1">
    <source>
        <dbReference type="SAM" id="MobiDB-lite"/>
    </source>
</evidence>
<dbReference type="EMBL" id="VSRR010114167">
    <property type="protein sequence ID" value="MPC98453.1"/>
    <property type="molecule type" value="Genomic_DNA"/>
</dbReference>
<gene>
    <name evidence="2" type="ORF">E2C01_093824</name>
</gene>
<protein>
    <submittedName>
        <fullName evidence="2">Uncharacterized protein</fullName>
    </submittedName>
</protein>
<name>A0A5B7JVI4_PORTR</name>
<evidence type="ECO:0000313" key="3">
    <source>
        <dbReference type="Proteomes" id="UP000324222"/>
    </source>
</evidence>
<accession>A0A5B7JVI4</accession>
<reference evidence="2 3" key="1">
    <citation type="submission" date="2019-05" db="EMBL/GenBank/DDBJ databases">
        <title>Another draft genome of Portunus trituberculatus and its Hox gene families provides insights of decapod evolution.</title>
        <authorList>
            <person name="Jeong J.-H."/>
            <person name="Song I."/>
            <person name="Kim S."/>
            <person name="Choi T."/>
            <person name="Kim D."/>
            <person name="Ryu S."/>
            <person name="Kim W."/>
        </authorList>
    </citation>
    <scope>NUCLEOTIDE SEQUENCE [LARGE SCALE GENOMIC DNA]</scope>
    <source>
        <tissue evidence="2">Muscle</tissue>
    </source>
</reference>
<keyword evidence="3" id="KW-1185">Reference proteome</keyword>
<feature type="region of interest" description="Disordered" evidence="1">
    <location>
        <begin position="15"/>
        <end position="38"/>
    </location>
</feature>